<evidence type="ECO:0000313" key="1">
    <source>
        <dbReference type="EMBL" id="MDQ1123857.1"/>
    </source>
</evidence>
<evidence type="ECO:0000313" key="2">
    <source>
        <dbReference type="Proteomes" id="UP001226691"/>
    </source>
</evidence>
<gene>
    <name evidence="1" type="ORF">QE412_002430</name>
</gene>
<dbReference type="EMBL" id="JAUTBF010000001">
    <property type="protein sequence ID" value="MDQ1123857.1"/>
    <property type="molecule type" value="Genomic_DNA"/>
</dbReference>
<dbReference type="Pfam" id="PF09704">
    <property type="entry name" value="Cas_Cas5d"/>
    <property type="match status" value="1"/>
</dbReference>
<proteinExistence type="predicted"/>
<keyword evidence="2" id="KW-1185">Reference proteome</keyword>
<name>A0ABU0TY16_MICTR</name>
<dbReference type="Proteomes" id="UP001226691">
    <property type="component" value="Unassembled WGS sequence"/>
</dbReference>
<dbReference type="InterPro" id="IPR021124">
    <property type="entry name" value="CRISPR-assoc_prot_Cas5"/>
</dbReference>
<accession>A0ABU0TY16</accession>
<comment type="caution">
    <text evidence="1">The sequence shown here is derived from an EMBL/GenBank/DDBJ whole genome shotgun (WGS) entry which is preliminary data.</text>
</comment>
<dbReference type="Gene3D" id="3.30.70.2660">
    <property type="match status" value="1"/>
</dbReference>
<sequence>MDRTEPLDIFNELVFGVRIDQPGAIERDFQTARTLDGSSSMPLSERYFLADAVFLAGLQSDDDDLLSGLLAAVERPRYPLFLGRRAFPPAGPVKAWIVDADIRTALHEAAWQASTKTQNSSVEVPALEILVDARPGELVDQTLADIPRSFDPRRRRHELRDVTRLRVDPSPRHDPMLLVSEEEV</sequence>
<organism evidence="1 2">
    <name type="scientific">Microbacterium trichothecenolyticum</name>
    <name type="common">Aureobacterium trichothecenolyticum</name>
    <dbReference type="NCBI Taxonomy" id="69370"/>
    <lineage>
        <taxon>Bacteria</taxon>
        <taxon>Bacillati</taxon>
        <taxon>Actinomycetota</taxon>
        <taxon>Actinomycetes</taxon>
        <taxon>Micrococcales</taxon>
        <taxon>Microbacteriaceae</taxon>
        <taxon>Microbacterium</taxon>
    </lineage>
</organism>
<reference evidence="1 2" key="1">
    <citation type="submission" date="2023-07" db="EMBL/GenBank/DDBJ databases">
        <title>Functional and genomic diversity of the sorghum phyllosphere microbiome.</title>
        <authorList>
            <person name="Shade A."/>
        </authorList>
    </citation>
    <scope>NUCLEOTIDE SEQUENCE [LARGE SCALE GENOMIC DNA]</scope>
    <source>
        <strain evidence="1 2">SORGH_AS_1207</strain>
    </source>
</reference>
<protein>
    <submittedName>
        <fullName evidence="1">CRISPR system Cascade subunit CasD</fullName>
    </submittedName>
</protein>